<dbReference type="RefSeq" id="WP_115365651.1">
    <property type="nucleotide sequence ID" value="NZ_QBKA01000002.1"/>
</dbReference>
<reference evidence="3 4" key="1">
    <citation type="submission" date="2018-04" db="EMBL/GenBank/DDBJ databases">
        <title>Altererythrobacter sp. HME9302 genome sequencing and assembly.</title>
        <authorList>
            <person name="Kang H."/>
            <person name="Kim H."/>
            <person name="Joh K."/>
        </authorList>
    </citation>
    <scope>NUCLEOTIDE SEQUENCE [LARGE SCALE GENOMIC DNA]</scope>
    <source>
        <strain evidence="3 4">HME9302</strain>
    </source>
</reference>
<name>A0A369Q3C3_9SPHN</name>
<feature type="transmembrane region" description="Helical" evidence="1">
    <location>
        <begin position="6"/>
        <end position="29"/>
    </location>
</feature>
<dbReference type="PANTHER" id="PTHR36698:SF2">
    <property type="entry name" value="MCE_MLAD DOMAIN-CONTAINING PROTEIN"/>
    <property type="match status" value="1"/>
</dbReference>
<evidence type="ECO:0000313" key="4">
    <source>
        <dbReference type="Proteomes" id="UP000253727"/>
    </source>
</evidence>
<dbReference type="OrthoDB" id="9808689at2"/>
<dbReference type="Proteomes" id="UP000253727">
    <property type="component" value="Unassembled WGS sequence"/>
</dbReference>
<feature type="domain" description="Mce/MlaD" evidence="2">
    <location>
        <begin position="43"/>
        <end position="102"/>
    </location>
</feature>
<organism evidence="3 4">
    <name type="scientific">Alteripontixanthobacter maritimus</name>
    <dbReference type="NCBI Taxonomy" id="2161824"/>
    <lineage>
        <taxon>Bacteria</taxon>
        <taxon>Pseudomonadati</taxon>
        <taxon>Pseudomonadota</taxon>
        <taxon>Alphaproteobacteria</taxon>
        <taxon>Sphingomonadales</taxon>
        <taxon>Erythrobacteraceae</taxon>
        <taxon>Alteripontixanthobacter</taxon>
    </lineage>
</organism>
<evidence type="ECO:0000313" key="3">
    <source>
        <dbReference type="EMBL" id="RDC59264.1"/>
    </source>
</evidence>
<keyword evidence="1" id="KW-0472">Membrane</keyword>
<dbReference type="PANTHER" id="PTHR36698">
    <property type="entry name" value="BLL5892 PROTEIN"/>
    <property type="match status" value="1"/>
</dbReference>
<evidence type="ECO:0000259" key="2">
    <source>
        <dbReference type="Pfam" id="PF02470"/>
    </source>
</evidence>
<comment type="caution">
    <text evidence="3">The sequence shown here is derived from an EMBL/GenBank/DDBJ whole genome shotgun (WGS) entry which is preliminary data.</text>
</comment>
<dbReference type="AlphaFoldDB" id="A0A369Q3C3"/>
<accession>A0A369Q3C3</accession>
<keyword evidence="4" id="KW-1185">Reference proteome</keyword>
<dbReference type="Pfam" id="PF02470">
    <property type="entry name" value="MlaD"/>
    <property type="match status" value="1"/>
</dbReference>
<protein>
    <recommendedName>
        <fullName evidence="2">Mce/MlaD domain-containing protein</fullName>
    </recommendedName>
</protein>
<dbReference type="EMBL" id="QBKA01000002">
    <property type="protein sequence ID" value="RDC59264.1"/>
    <property type="molecule type" value="Genomic_DNA"/>
</dbReference>
<evidence type="ECO:0000256" key="1">
    <source>
        <dbReference type="SAM" id="Phobius"/>
    </source>
</evidence>
<gene>
    <name evidence="3" type="ORF">HME9302_00451</name>
</gene>
<proteinExistence type="predicted"/>
<keyword evidence="1" id="KW-1133">Transmembrane helix</keyword>
<dbReference type="InterPro" id="IPR003399">
    <property type="entry name" value="Mce/MlaD"/>
</dbReference>
<sequence length="322" mass="34424">METRANHVWVGAVTLLLLGALALFIVWLARLGQGDQKEYDIFFKQSVAGLAKGSQVTFAGVPVGQVSDINLSERDPSYVRVRVKVQEEVPILVGTFATMQSSFTGVSTILLDGARKDAPEITCETTACTEGVPIIPPKAGGFGEILANAPLLLERVATLTERMTQLLDERNQGEIAGILANTNKMTNDFARATPQVERTLAELQVTLREASEALDGFESVTRSSDRLLNQEGAALAGELRKTLATANATLGTADEAAKTLNRTLASAQPAMNQLNTKTLPAANETLESLQATSKALRNITEKLETEGASSLLASQPTPDYEP</sequence>
<keyword evidence="1" id="KW-0812">Transmembrane</keyword>